<keyword evidence="2" id="KW-1185">Reference proteome</keyword>
<proteinExistence type="predicted"/>
<dbReference type="AlphaFoldDB" id="A0A5B7I8A8"/>
<comment type="caution">
    <text evidence="1">The sequence shown here is derived from an EMBL/GenBank/DDBJ whole genome shotgun (WGS) entry which is preliminary data.</text>
</comment>
<organism evidence="1 2">
    <name type="scientific">Portunus trituberculatus</name>
    <name type="common">Swimming crab</name>
    <name type="synonym">Neptunus trituberculatus</name>
    <dbReference type="NCBI Taxonomy" id="210409"/>
    <lineage>
        <taxon>Eukaryota</taxon>
        <taxon>Metazoa</taxon>
        <taxon>Ecdysozoa</taxon>
        <taxon>Arthropoda</taxon>
        <taxon>Crustacea</taxon>
        <taxon>Multicrustacea</taxon>
        <taxon>Malacostraca</taxon>
        <taxon>Eumalacostraca</taxon>
        <taxon>Eucarida</taxon>
        <taxon>Decapoda</taxon>
        <taxon>Pleocyemata</taxon>
        <taxon>Brachyura</taxon>
        <taxon>Eubrachyura</taxon>
        <taxon>Portunoidea</taxon>
        <taxon>Portunidae</taxon>
        <taxon>Portuninae</taxon>
        <taxon>Portunus</taxon>
    </lineage>
</organism>
<evidence type="ECO:0000313" key="1">
    <source>
        <dbReference type="EMBL" id="MPC78543.1"/>
    </source>
</evidence>
<dbReference type="EMBL" id="VSRR010048711">
    <property type="protein sequence ID" value="MPC78543.1"/>
    <property type="molecule type" value="Genomic_DNA"/>
</dbReference>
<name>A0A5B7I8A8_PORTR</name>
<gene>
    <name evidence="1" type="ORF">E2C01_073031</name>
</gene>
<sequence length="61" mass="7003">MNQEDRQRCFITSFLILGVRRPARPFHHTPTLVSPCDRKLLGTSCTHRLTRLPYTPALPDA</sequence>
<dbReference type="Proteomes" id="UP000324222">
    <property type="component" value="Unassembled WGS sequence"/>
</dbReference>
<protein>
    <submittedName>
        <fullName evidence="1">Uncharacterized protein</fullName>
    </submittedName>
</protein>
<reference evidence="1 2" key="1">
    <citation type="submission" date="2019-05" db="EMBL/GenBank/DDBJ databases">
        <title>Another draft genome of Portunus trituberculatus and its Hox gene families provides insights of decapod evolution.</title>
        <authorList>
            <person name="Jeong J.-H."/>
            <person name="Song I."/>
            <person name="Kim S."/>
            <person name="Choi T."/>
            <person name="Kim D."/>
            <person name="Ryu S."/>
            <person name="Kim W."/>
        </authorList>
    </citation>
    <scope>NUCLEOTIDE SEQUENCE [LARGE SCALE GENOMIC DNA]</scope>
    <source>
        <tissue evidence="1">Muscle</tissue>
    </source>
</reference>
<evidence type="ECO:0000313" key="2">
    <source>
        <dbReference type="Proteomes" id="UP000324222"/>
    </source>
</evidence>
<accession>A0A5B7I8A8</accession>